<dbReference type="CDD" id="cd03124">
    <property type="entry name" value="alpha_CA_prokaryotic_like"/>
    <property type="match status" value="1"/>
</dbReference>
<dbReference type="EMBL" id="JAMSHT010000001">
    <property type="protein sequence ID" value="MCM8557762.1"/>
    <property type="molecule type" value="Genomic_DNA"/>
</dbReference>
<evidence type="ECO:0000256" key="2">
    <source>
        <dbReference type="ARBA" id="ARBA00012925"/>
    </source>
</evidence>
<dbReference type="SUPFAM" id="SSF51069">
    <property type="entry name" value="Carbonic anhydrase"/>
    <property type="match status" value="1"/>
</dbReference>
<evidence type="ECO:0000256" key="1">
    <source>
        <dbReference type="ARBA" id="ARBA00010718"/>
    </source>
</evidence>
<dbReference type="GO" id="GO:0004089">
    <property type="term" value="F:carbonate dehydratase activity"/>
    <property type="evidence" value="ECO:0007669"/>
    <property type="project" value="UniProtKB-EC"/>
</dbReference>
<evidence type="ECO:0000256" key="6">
    <source>
        <dbReference type="ARBA" id="ARBA00048348"/>
    </source>
</evidence>
<feature type="chain" id="PRO_5040956506" description="carbonic anhydrase" evidence="7">
    <location>
        <begin position="22"/>
        <end position="246"/>
    </location>
</feature>
<feature type="signal peptide" evidence="7">
    <location>
        <begin position="1"/>
        <end position="21"/>
    </location>
</feature>
<dbReference type="InterPro" id="IPR023561">
    <property type="entry name" value="Carbonic_anhydrase_a-class"/>
</dbReference>
<evidence type="ECO:0000256" key="5">
    <source>
        <dbReference type="ARBA" id="ARBA00023239"/>
    </source>
</evidence>
<dbReference type="GO" id="GO:0008270">
    <property type="term" value="F:zinc ion binding"/>
    <property type="evidence" value="ECO:0007669"/>
    <property type="project" value="InterPro"/>
</dbReference>
<evidence type="ECO:0000259" key="8">
    <source>
        <dbReference type="PROSITE" id="PS51144"/>
    </source>
</evidence>
<protein>
    <recommendedName>
        <fullName evidence="2">carbonic anhydrase</fullName>
        <ecNumber evidence="2">4.2.1.1</ecNumber>
    </recommendedName>
</protein>
<accession>A0A9X2ELR4</accession>
<name>A0A9X2ELR4_9SPHN</name>
<dbReference type="PANTHER" id="PTHR18952">
    <property type="entry name" value="CARBONIC ANHYDRASE"/>
    <property type="match status" value="1"/>
</dbReference>
<proteinExistence type="inferred from homology"/>
<keyword evidence="5" id="KW-0456">Lyase</keyword>
<dbReference type="EC" id="4.2.1.1" evidence="2"/>
<dbReference type="InterPro" id="IPR041891">
    <property type="entry name" value="Alpha_CA_prokaryot-like"/>
</dbReference>
<evidence type="ECO:0000313" key="9">
    <source>
        <dbReference type="EMBL" id="MCM8557762.1"/>
    </source>
</evidence>
<comment type="similarity">
    <text evidence="1">Belongs to the alpha-carbonic anhydrase family.</text>
</comment>
<dbReference type="PANTHER" id="PTHR18952:SF265">
    <property type="entry name" value="CARBONIC ANHYDRASE"/>
    <property type="match status" value="1"/>
</dbReference>
<gene>
    <name evidence="9" type="ORF">NDO55_08010</name>
</gene>
<evidence type="ECO:0000256" key="4">
    <source>
        <dbReference type="ARBA" id="ARBA00022833"/>
    </source>
</evidence>
<comment type="catalytic activity">
    <reaction evidence="6">
        <text>hydrogencarbonate + H(+) = CO2 + H2O</text>
        <dbReference type="Rhea" id="RHEA:10748"/>
        <dbReference type="ChEBI" id="CHEBI:15377"/>
        <dbReference type="ChEBI" id="CHEBI:15378"/>
        <dbReference type="ChEBI" id="CHEBI:16526"/>
        <dbReference type="ChEBI" id="CHEBI:17544"/>
        <dbReference type="EC" id="4.2.1.1"/>
    </reaction>
</comment>
<keyword evidence="7" id="KW-0732">Signal</keyword>
<dbReference type="PROSITE" id="PS51144">
    <property type="entry name" value="ALPHA_CA_2"/>
    <property type="match status" value="1"/>
</dbReference>
<evidence type="ECO:0000256" key="3">
    <source>
        <dbReference type="ARBA" id="ARBA00022723"/>
    </source>
</evidence>
<evidence type="ECO:0000313" key="10">
    <source>
        <dbReference type="Proteomes" id="UP001155128"/>
    </source>
</evidence>
<dbReference type="Proteomes" id="UP001155128">
    <property type="component" value="Unassembled WGS sequence"/>
</dbReference>
<keyword evidence="10" id="KW-1185">Reference proteome</keyword>
<keyword evidence="3" id="KW-0479">Metal-binding</keyword>
<dbReference type="AlphaFoldDB" id="A0A9X2ELR4"/>
<organism evidence="9 10">
    <name type="scientific">Sphingomicrobium sediminis</name>
    <dbReference type="NCBI Taxonomy" id="2950949"/>
    <lineage>
        <taxon>Bacteria</taxon>
        <taxon>Pseudomonadati</taxon>
        <taxon>Pseudomonadota</taxon>
        <taxon>Alphaproteobacteria</taxon>
        <taxon>Sphingomonadales</taxon>
        <taxon>Sphingomonadaceae</taxon>
        <taxon>Sphingomicrobium</taxon>
    </lineage>
</organism>
<dbReference type="InterPro" id="IPR001148">
    <property type="entry name" value="CA_dom"/>
</dbReference>
<reference evidence="9" key="1">
    <citation type="submission" date="2022-06" db="EMBL/GenBank/DDBJ databases">
        <title>Sphingomicrobium sedimins sp. nov., a marine bacterium isolated from tidal flat.</title>
        <authorList>
            <person name="Kim C.-H."/>
            <person name="Yoo Y."/>
            <person name="Kim J.-J."/>
        </authorList>
    </citation>
    <scope>NUCLEOTIDE SEQUENCE</scope>
    <source>
        <strain evidence="9">GRR-S6-50</strain>
    </source>
</reference>
<dbReference type="Pfam" id="PF00194">
    <property type="entry name" value="Carb_anhydrase"/>
    <property type="match status" value="1"/>
</dbReference>
<sequence>MMTKLLGAAAACAMIATPALAQEKPGKDWNFGDGVTDERWSLISTEYGMCDAGLMQSPIDLATAKARGNVELDVNFGDAPGTVALGEEKVQVDFAPGYGMNSGGKDFNLIQVHFHTPAEHAIDGERQPLVAHFVHATDEGELGVLGVLYEVGDGNDALDTLVAAVNMGDGTSVTVDTEGMLPDDLDVYRYMGSLTTPPCSEGVNWHVVAEPVEASAEQIAAIRAALGGDTARSIQPTGNRLVVAPE</sequence>
<dbReference type="SMART" id="SM01057">
    <property type="entry name" value="Carb_anhydrase"/>
    <property type="match status" value="1"/>
</dbReference>
<evidence type="ECO:0000256" key="7">
    <source>
        <dbReference type="SAM" id="SignalP"/>
    </source>
</evidence>
<comment type="caution">
    <text evidence="9">The sequence shown here is derived from an EMBL/GenBank/DDBJ whole genome shotgun (WGS) entry which is preliminary data.</text>
</comment>
<dbReference type="Gene3D" id="3.10.200.10">
    <property type="entry name" value="Alpha carbonic anhydrase"/>
    <property type="match status" value="1"/>
</dbReference>
<keyword evidence="4" id="KW-0862">Zinc</keyword>
<dbReference type="InterPro" id="IPR036398">
    <property type="entry name" value="CA_dom_sf"/>
</dbReference>
<dbReference type="RefSeq" id="WP_252114109.1">
    <property type="nucleotide sequence ID" value="NZ_JAMSHT010000001.1"/>
</dbReference>
<feature type="domain" description="Alpha-carbonic anhydrase" evidence="8">
    <location>
        <begin position="27"/>
        <end position="246"/>
    </location>
</feature>